<protein>
    <recommendedName>
        <fullName evidence="1">Glycosyltransferase 2-like domain-containing protein</fullName>
    </recommendedName>
</protein>
<dbReference type="Gene3D" id="3.90.550.10">
    <property type="entry name" value="Spore Coat Polysaccharide Biosynthesis Protein SpsA, Chain A"/>
    <property type="match status" value="1"/>
</dbReference>
<dbReference type="AlphaFoldDB" id="A0A644WQ59"/>
<evidence type="ECO:0000313" key="2">
    <source>
        <dbReference type="EMBL" id="MPM05872.1"/>
    </source>
</evidence>
<comment type="caution">
    <text evidence="2">The sequence shown here is derived from an EMBL/GenBank/DDBJ whole genome shotgun (WGS) entry which is preliminary data.</text>
</comment>
<sequence>MKIGIITPTYNRIFLLERLYKSLLKQNSLFYIWIIIDDGSTDSTESIIQEWINSDNSIQIRYYKKNNSGKSSALNYGFKSNPDIDFFAIVDSDDYLLDNAIQIITQKVNKYYSNSTVGAISFHYYDTSGKIIGKDNKRFNVEEKIMNIYQYSAQNINPDGCIGYYKRVVNEFSFPEYKNEIYVGPSVLPMLMASKYNIVFTNNVIGVAEYQPEGLSKMGRKLRVRNPLGMLKYCELWQSPLNPSKYIRMKYAIAAQAYVRLSKLSKSSILKAGIAKNCFKWWAYPFGWLLSIFWKICD</sequence>
<dbReference type="EMBL" id="VSSQ01001173">
    <property type="protein sequence ID" value="MPM05872.1"/>
    <property type="molecule type" value="Genomic_DNA"/>
</dbReference>
<dbReference type="PANTHER" id="PTHR22916:SF3">
    <property type="entry name" value="UDP-GLCNAC:BETAGAL BETA-1,3-N-ACETYLGLUCOSAMINYLTRANSFERASE-LIKE PROTEIN 1"/>
    <property type="match status" value="1"/>
</dbReference>
<dbReference type="GO" id="GO:0016758">
    <property type="term" value="F:hexosyltransferase activity"/>
    <property type="evidence" value="ECO:0007669"/>
    <property type="project" value="UniProtKB-ARBA"/>
</dbReference>
<proteinExistence type="predicted"/>
<dbReference type="InterPro" id="IPR029044">
    <property type="entry name" value="Nucleotide-diphossugar_trans"/>
</dbReference>
<feature type="domain" description="Glycosyltransferase 2-like" evidence="1">
    <location>
        <begin position="5"/>
        <end position="170"/>
    </location>
</feature>
<name>A0A644WQ59_9ZZZZ</name>
<dbReference type="InterPro" id="IPR001173">
    <property type="entry name" value="Glyco_trans_2-like"/>
</dbReference>
<dbReference type="CDD" id="cd00761">
    <property type="entry name" value="Glyco_tranf_GTA_type"/>
    <property type="match status" value="1"/>
</dbReference>
<reference evidence="2" key="1">
    <citation type="submission" date="2019-08" db="EMBL/GenBank/DDBJ databases">
        <authorList>
            <person name="Kucharzyk K."/>
            <person name="Murdoch R.W."/>
            <person name="Higgins S."/>
            <person name="Loffler F."/>
        </authorList>
    </citation>
    <scope>NUCLEOTIDE SEQUENCE</scope>
</reference>
<gene>
    <name evidence="2" type="ORF">SDC9_52167</name>
</gene>
<organism evidence="2">
    <name type="scientific">bioreactor metagenome</name>
    <dbReference type="NCBI Taxonomy" id="1076179"/>
    <lineage>
        <taxon>unclassified sequences</taxon>
        <taxon>metagenomes</taxon>
        <taxon>ecological metagenomes</taxon>
    </lineage>
</organism>
<dbReference type="PANTHER" id="PTHR22916">
    <property type="entry name" value="GLYCOSYLTRANSFERASE"/>
    <property type="match status" value="1"/>
</dbReference>
<evidence type="ECO:0000259" key="1">
    <source>
        <dbReference type="Pfam" id="PF00535"/>
    </source>
</evidence>
<dbReference type="SUPFAM" id="SSF53448">
    <property type="entry name" value="Nucleotide-diphospho-sugar transferases"/>
    <property type="match status" value="1"/>
</dbReference>
<accession>A0A644WQ59</accession>
<dbReference type="Pfam" id="PF00535">
    <property type="entry name" value="Glycos_transf_2"/>
    <property type="match status" value="1"/>
</dbReference>